<evidence type="ECO:0000256" key="1">
    <source>
        <dbReference type="ARBA" id="ARBA00022737"/>
    </source>
</evidence>
<dbReference type="InterPro" id="IPR011990">
    <property type="entry name" value="TPR-like_helical_dom_sf"/>
</dbReference>
<organism evidence="4 5">
    <name type="scientific">Persephonella atlantica</name>
    <dbReference type="NCBI Taxonomy" id="2699429"/>
    <lineage>
        <taxon>Bacteria</taxon>
        <taxon>Pseudomonadati</taxon>
        <taxon>Aquificota</taxon>
        <taxon>Aquificia</taxon>
        <taxon>Aquificales</taxon>
        <taxon>Hydrogenothermaceae</taxon>
        <taxon>Persephonella</taxon>
    </lineage>
</organism>
<dbReference type="InterPro" id="IPR051012">
    <property type="entry name" value="CellSynth/LPSAsmb/PSIAsmb"/>
</dbReference>
<dbReference type="EMBL" id="JAACYA010000002">
    <property type="protein sequence ID" value="MBK3333292.1"/>
    <property type="molecule type" value="Genomic_DNA"/>
</dbReference>
<proteinExistence type="predicted"/>
<dbReference type="Proteomes" id="UP000772812">
    <property type="component" value="Unassembled WGS sequence"/>
</dbReference>
<gene>
    <name evidence="4" type="ORF">GWK41_09435</name>
</gene>
<evidence type="ECO:0000256" key="3">
    <source>
        <dbReference type="PROSITE-ProRule" id="PRU00339"/>
    </source>
</evidence>
<keyword evidence="1" id="KW-0677">Repeat</keyword>
<dbReference type="Pfam" id="PF13174">
    <property type="entry name" value="TPR_6"/>
    <property type="match status" value="1"/>
</dbReference>
<evidence type="ECO:0000313" key="5">
    <source>
        <dbReference type="Proteomes" id="UP000772812"/>
    </source>
</evidence>
<feature type="repeat" description="TPR" evidence="3">
    <location>
        <begin position="157"/>
        <end position="190"/>
    </location>
</feature>
<dbReference type="PANTHER" id="PTHR45586">
    <property type="entry name" value="TPR REPEAT-CONTAINING PROTEIN PA4667"/>
    <property type="match status" value="1"/>
</dbReference>
<name>A0ABS1GK28_9AQUI</name>
<dbReference type="Gene3D" id="1.25.40.10">
    <property type="entry name" value="Tetratricopeptide repeat domain"/>
    <property type="match status" value="2"/>
</dbReference>
<dbReference type="SMART" id="SM00028">
    <property type="entry name" value="TPR"/>
    <property type="match status" value="3"/>
</dbReference>
<dbReference type="PANTHER" id="PTHR45586:SF1">
    <property type="entry name" value="LIPOPOLYSACCHARIDE ASSEMBLY PROTEIN B"/>
    <property type="match status" value="1"/>
</dbReference>
<reference evidence="4 5" key="1">
    <citation type="journal article" date="2021" name="Syst. Appl. Microbiol.">
        <title>Persephonella atlantica sp. nov.: How to adapt to physico-chemical gradients in high temperature hydrothermal habitats.</title>
        <authorList>
            <person name="Francois D.X."/>
            <person name="Godfroy A."/>
            <person name="Mathien C."/>
            <person name="Aube J."/>
            <person name="Cathalot C."/>
            <person name="Lesongeur F."/>
            <person name="L'Haridon S."/>
            <person name="Philippon X."/>
            <person name="Roussel E.G."/>
        </authorList>
    </citation>
    <scope>NUCLEOTIDE SEQUENCE [LARGE SCALE GENOMIC DNA]</scope>
    <source>
        <strain evidence="4 5">MO1340</strain>
    </source>
</reference>
<keyword evidence="2 3" id="KW-0802">TPR repeat</keyword>
<comment type="caution">
    <text evidence="4">The sequence shown here is derived from an EMBL/GenBank/DDBJ whole genome shotgun (WGS) entry which is preliminary data.</text>
</comment>
<dbReference type="SUPFAM" id="SSF48452">
    <property type="entry name" value="TPR-like"/>
    <property type="match status" value="1"/>
</dbReference>
<dbReference type="PROSITE" id="PS50005">
    <property type="entry name" value="TPR"/>
    <property type="match status" value="1"/>
</dbReference>
<evidence type="ECO:0000256" key="2">
    <source>
        <dbReference type="ARBA" id="ARBA00022803"/>
    </source>
</evidence>
<evidence type="ECO:0000313" key="4">
    <source>
        <dbReference type="EMBL" id="MBK3333292.1"/>
    </source>
</evidence>
<dbReference type="Pfam" id="PF13181">
    <property type="entry name" value="TPR_8"/>
    <property type="match status" value="2"/>
</dbReference>
<keyword evidence="5" id="KW-1185">Reference proteome</keyword>
<dbReference type="InterPro" id="IPR019734">
    <property type="entry name" value="TPR_rpt"/>
</dbReference>
<sequence length="199" mass="23471">MAVLTILLLINGSYALEYQEIKKSYYRSYQYEKTGDYENAIKALMFVYNEYPDGYTVNLRLGWLYYLMKRYANSVFHYKKAIKAAPYSVEAKLGYTLPLLAQKKFSEVESICYQIINTDFYNYYGNLRLSYALRMEKKYETAVKIAQKMLALYPTDINFLMELALSKFSLGKKEEAKKIFLDVLILDPENITAREYLKY</sequence>
<protein>
    <submittedName>
        <fullName evidence="4">Tetratricopeptide repeat protein</fullName>
    </submittedName>
</protein>
<accession>A0ABS1GK28</accession>